<dbReference type="InterPro" id="IPR036093">
    <property type="entry name" value="NAC_dom_sf"/>
</dbReference>
<dbReference type="PANTHER" id="PTHR31719">
    <property type="entry name" value="NAC TRANSCRIPTION FACTOR 56"/>
    <property type="match status" value="1"/>
</dbReference>
<protein>
    <recommendedName>
        <fullName evidence="6">NAC domain-containing protein</fullName>
    </recommendedName>
</protein>
<evidence type="ECO:0000313" key="8">
    <source>
        <dbReference type="Proteomes" id="UP000026961"/>
    </source>
</evidence>
<reference evidence="7" key="1">
    <citation type="submission" date="2015-04" db="UniProtKB">
        <authorList>
            <consortium name="EnsemblPlants"/>
        </authorList>
    </citation>
    <scope>IDENTIFICATION</scope>
</reference>
<dbReference type="HOGENOM" id="CLU_570367_0_0_1"/>
<evidence type="ECO:0000256" key="4">
    <source>
        <dbReference type="ARBA" id="ARBA00023242"/>
    </source>
</evidence>
<keyword evidence="3" id="KW-0804">Transcription</keyword>
<dbReference type="InterPro" id="IPR003441">
    <property type="entry name" value="NAC-dom"/>
</dbReference>
<dbReference type="Proteomes" id="UP000026961">
    <property type="component" value="Chromosome 3"/>
</dbReference>
<feature type="compositionally biased region" description="Low complexity" evidence="5">
    <location>
        <begin position="1"/>
        <end position="17"/>
    </location>
</feature>
<evidence type="ECO:0000256" key="5">
    <source>
        <dbReference type="SAM" id="MobiDB-lite"/>
    </source>
</evidence>
<dbReference type="PANTHER" id="PTHR31719:SF179">
    <property type="entry name" value="OS08G0148400 PROTEIN"/>
    <property type="match status" value="1"/>
</dbReference>
<dbReference type="Gene3D" id="2.170.150.80">
    <property type="entry name" value="NAC domain"/>
    <property type="match status" value="1"/>
</dbReference>
<name>A0A0D9ZEV2_9ORYZ</name>
<feature type="domain" description="NAC" evidence="6">
    <location>
        <begin position="274"/>
        <end position="450"/>
    </location>
</feature>
<dbReference type="EnsemblPlants" id="OGLUM03G38320.1">
    <property type="protein sequence ID" value="OGLUM03G38320.1"/>
    <property type="gene ID" value="OGLUM03G38320"/>
</dbReference>
<dbReference type="Pfam" id="PF02365">
    <property type="entry name" value="NAM"/>
    <property type="match status" value="1"/>
</dbReference>
<dbReference type="eggNOG" id="ENOG502R4GC">
    <property type="taxonomic scope" value="Eukaryota"/>
</dbReference>
<keyword evidence="2" id="KW-0238">DNA-binding</keyword>
<reference evidence="7" key="2">
    <citation type="submission" date="2018-05" db="EMBL/GenBank/DDBJ databases">
        <title>OgluRS3 (Oryza glumaepatula Reference Sequence Version 3).</title>
        <authorList>
            <person name="Zhang J."/>
            <person name="Kudrna D."/>
            <person name="Lee S."/>
            <person name="Talag J."/>
            <person name="Welchert J."/>
            <person name="Wing R.A."/>
        </authorList>
    </citation>
    <scope>NUCLEOTIDE SEQUENCE [LARGE SCALE GENOMIC DNA]</scope>
</reference>
<keyword evidence="4" id="KW-0539">Nucleus</keyword>
<keyword evidence="1" id="KW-0805">Transcription regulation</keyword>
<dbReference type="AlphaFoldDB" id="A0A0D9ZEV2"/>
<feature type="region of interest" description="Disordered" evidence="5">
    <location>
        <begin position="137"/>
        <end position="245"/>
    </location>
</feature>
<feature type="region of interest" description="Disordered" evidence="5">
    <location>
        <begin position="1"/>
        <end position="28"/>
    </location>
</feature>
<evidence type="ECO:0000313" key="7">
    <source>
        <dbReference type="EnsemblPlants" id="OGLUM03G38320.1"/>
    </source>
</evidence>
<keyword evidence="8" id="KW-1185">Reference proteome</keyword>
<proteinExistence type="predicted"/>
<dbReference type="Gramene" id="OGLUM03G38320.1">
    <property type="protein sequence ID" value="OGLUM03G38320.1"/>
    <property type="gene ID" value="OGLUM03G38320"/>
</dbReference>
<dbReference type="SUPFAM" id="SSF101941">
    <property type="entry name" value="NAC domain"/>
    <property type="match status" value="1"/>
</dbReference>
<feature type="compositionally biased region" description="Low complexity" evidence="5">
    <location>
        <begin position="203"/>
        <end position="217"/>
    </location>
</feature>
<evidence type="ECO:0000256" key="2">
    <source>
        <dbReference type="ARBA" id="ARBA00023125"/>
    </source>
</evidence>
<dbReference type="PROSITE" id="PS51005">
    <property type="entry name" value="NAC"/>
    <property type="match status" value="1"/>
</dbReference>
<organism evidence="7">
    <name type="scientific">Oryza glumipatula</name>
    <dbReference type="NCBI Taxonomy" id="40148"/>
    <lineage>
        <taxon>Eukaryota</taxon>
        <taxon>Viridiplantae</taxon>
        <taxon>Streptophyta</taxon>
        <taxon>Embryophyta</taxon>
        <taxon>Tracheophyta</taxon>
        <taxon>Spermatophyta</taxon>
        <taxon>Magnoliopsida</taxon>
        <taxon>Liliopsida</taxon>
        <taxon>Poales</taxon>
        <taxon>Poaceae</taxon>
        <taxon>BOP clade</taxon>
        <taxon>Oryzoideae</taxon>
        <taxon>Oryzeae</taxon>
        <taxon>Oryzinae</taxon>
        <taxon>Oryza</taxon>
    </lineage>
</organism>
<feature type="region of interest" description="Disordered" evidence="5">
    <location>
        <begin position="40"/>
        <end position="95"/>
    </location>
</feature>
<sequence>MAAINPVAGEVAAATAKAPPPAMATVRAPLPANHYSPYHSASAAGSYAANTQSTSSPVSPASPAMISSSSSSLPPQQQRTWQPQPTTFSQANPGHAYQQDHLPAVAGRRFFPPPAMQMQYYHQQPAGVAMVGSGHPMAAPVHSSPLATTSGSNHAVVPDAPPQEPAKRRRRNTAAAATARRGRGRPRGATASSAHSAPPPPQQQQQPTTSAPAITAQRNDDVNQEDDNQSSKNSAEEAVVVAGSEPPAATSALAIVPRHGDVGDADRPVSPYSDIPGVRFTPTDQELIIHFLKPKYNLLDAMPTNIIVIKQLDVCKLNLDELHGDLGLGKSLDGAWYVFSPRSRYKERGVRPARGIKTTAVGYWKSNSAEADVVDDDGEVIGRVNSLTLALGHQPRGKATHWRMKEYRIPHLLRMKVVKLKLNSRGGTYKRTAYSLFPLDEWVLCKLYHSFAYKQKGKCKVHEEGSKSDRGVQDLSIDDDRKTCDIEANKPNGGVDNCNVNICDIEDSKPDGGLQDQSADDYNAHICNIEASKPDGALQDLSVDDYGICDIDFAPKYADPSSEEMHERNIGEI</sequence>
<feature type="compositionally biased region" description="Low complexity" evidence="5">
    <location>
        <begin position="40"/>
        <end position="87"/>
    </location>
</feature>
<evidence type="ECO:0000256" key="3">
    <source>
        <dbReference type="ARBA" id="ARBA00023163"/>
    </source>
</evidence>
<accession>A0A0D9ZEV2</accession>
<evidence type="ECO:0000256" key="1">
    <source>
        <dbReference type="ARBA" id="ARBA00023015"/>
    </source>
</evidence>
<dbReference type="GO" id="GO:0006355">
    <property type="term" value="P:regulation of DNA-templated transcription"/>
    <property type="evidence" value="ECO:0007669"/>
    <property type="project" value="InterPro"/>
</dbReference>
<dbReference type="GO" id="GO:0003677">
    <property type="term" value="F:DNA binding"/>
    <property type="evidence" value="ECO:0007669"/>
    <property type="project" value="UniProtKB-KW"/>
</dbReference>
<evidence type="ECO:0000259" key="6">
    <source>
        <dbReference type="PROSITE" id="PS51005"/>
    </source>
</evidence>
<feature type="compositionally biased region" description="Low complexity" evidence="5">
    <location>
        <begin position="187"/>
        <end position="196"/>
    </location>
</feature>
<dbReference type="STRING" id="40148.A0A0D9ZEV2"/>